<comment type="caution">
    <text evidence="1">The sequence shown here is derived from an EMBL/GenBank/DDBJ whole genome shotgun (WGS) entry which is preliminary data.</text>
</comment>
<proteinExistence type="predicted"/>
<accession>A0ABW6VDP6</accession>
<sequence length="71" mass="8152">MTTPRTAPEPEAITDPHGDVIGYIEEYEDDLGSLMWRALDWNGTVVLSDHCETRAEANDMVYSYAERHFYV</sequence>
<reference evidence="1 2" key="1">
    <citation type="submission" date="2024-10" db="EMBL/GenBank/DDBJ databases">
        <title>The Natural Products Discovery Center: Release of the First 8490 Sequenced Strains for Exploring Actinobacteria Biosynthetic Diversity.</title>
        <authorList>
            <person name="Kalkreuter E."/>
            <person name="Kautsar S.A."/>
            <person name="Yang D."/>
            <person name="Bader C.D."/>
            <person name="Teijaro C.N."/>
            <person name="Fluegel L."/>
            <person name="Davis C.M."/>
            <person name="Simpson J.R."/>
            <person name="Lauterbach L."/>
            <person name="Steele A.D."/>
            <person name="Gui C."/>
            <person name="Meng S."/>
            <person name="Li G."/>
            <person name="Viehrig K."/>
            <person name="Ye F."/>
            <person name="Su P."/>
            <person name="Kiefer A.F."/>
            <person name="Nichols A."/>
            <person name="Cepeda A.J."/>
            <person name="Yan W."/>
            <person name="Fan B."/>
            <person name="Jiang Y."/>
            <person name="Adhikari A."/>
            <person name="Zheng C.-J."/>
            <person name="Schuster L."/>
            <person name="Cowan T.M."/>
            <person name="Smanski M.J."/>
            <person name="Chevrette M.G."/>
            <person name="De Carvalho L.P.S."/>
            <person name="Shen B."/>
        </authorList>
    </citation>
    <scope>NUCLEOTIDE SEQUENCE [LARGE SCALE GENOMIC DNA]</scope>
    <source>
        <strain evidence="1 2">NPDC001281</strain>
    </source>
</reference>
<dbReference type="Proteomes" id="UP001602119">
    <property type="component" value="Unassembled WGS sequence"/>
</dbReference>
<dbReference type="RefSeq" id="WP_387345888.1">
    <property type="nucleotide sequence ID" value="NZ_JBIAXI010000024.1"/>
</dbReference>
<protein>
    <submittedName>
        <fullName evidence="1">Uncharacterized protein</fullName>
    </submittedName>
</protein>
<evidence type="ECO:0000313" key="2">
    <source>
        <dbReference type="Proteomes" id="UP001602119"/>
    </source>
</evidence>
<keyword evidence="2" id="KW-1185">Reference proteome</keyword>
<dbReference type="EMBL" id="JBIAXI010000024">
    <property type="protein sequence ID" value="MFF4777464.1"/>
    <property type="molecule type" value="Genomic_DNA"/>
</dbReference>
<name>A0ABW6VDP6_MICFU</name>
<organism evidence="1 2">
    <name type="scientific">Microtetraspora fusca</name>
    <dbReference type="NCBI Taxonomy" id="1997"/>
    <lineage>
        <taxon>Bacteria</taxon>
        <taxon>Bacillati</taxon>
        <taxon>Actinomycetota</taxon>
        <taxon>Actinomycetes</taxon>
        <taxon>Streptosporangiales</taxon>
        <taxon>Streptosporangiaceae</taxon>
        <taxon>Microtetraspora</taxon>
    </lineage>
</organism>
<evidence type="ECO:0000313" key="1">
    <source>
        <dbReference type="EMBL" id="MFF4777464.1"/>
    </source>
</evidence>
<gene>
    <name evidence="1" type="ORF">ACFY05_31875</name>
</gene>